<keyword evidence="2 5" id="KW-0378">Hydrolase</keyword>
<dbReference type="PANTHER" id="PTHR48081">
    <property type="entry name" value="AB HYDROLASE SUPERFAMILY PROTEIN C4A8.06C"/>
    <property type="match status" value="1"/>
</dbReference>
<evidence type="ECO:0000313" key="6">
    <source>
        <dbReference type="Proteomes" id="UP000567293"/>
    </source>
</evidence>
<name>A0A7V8NLP1_9BACT</name>
<dbReference type="SUPFAM" id="SSF53474">
    <property type="entry name" value="alpha/beta-Hydrolases"/>
    <property type="match status" value="1"/>
</dbReference>
<reference evidence="5" key="1">
    <citation type="submission" date="2020-06" db="EMBL/GenBank/DDBJ databases">
        <title>Legume-microbial interactions unlock mineral nutrients during tropical forest succession.</title>
        <authorList>
            <person name="Epihov D.Z."/>
        </authorList>
    </citation>
    <scope>NUCLEOTIDE SEQUENCE [LARGE SCALE GENOMIC DNA]</scope>
    <source>
        <strain evidence="5">Pan2503</strain>
    </source>
</reference>
<dbReference type="PANTHER" id="PTHR48081:SF30">
    <property type="entry name" value="ACETYL-HYDROLASE LIPR-RELATED"/>
    <property type="match status" value="1"/>
</dbReference>
<dbReference type="InterPro" id="IPR033140">
    <property type="entry name" value="Lipase_GDXG_put_SER_AS"/>
</dbReference>
<dbReference type="InterPro" id="IPR029058">
    <property type="entry name" value="AB_hydrolase_fold"/>
</dbReference>
<sequence length="304" mass="33237">MASFQAHLAVWILKWRTKRRLKHCRDYRLAREILRPLPYKPPAAVRITNAWLNGVPGEWVESPSSAQDVLLLYLHGGGYFACSAETHRPITAFFAMRGFRVFAPDYRLAPENPFPAAVDDAAAVYRGLLSGDRSRQGIVVAGDSAGGALALSLVLALRAAGSPLPAAAALFSPWTDLAATGESVRTNARRCAIFHGSAIAPTARLYLAKADPRDPLASPLYADLAGLPPLLIHVGANETLRDDSTRLAEKARAAEVPVELKVWPVVPHVWQLAPHKIPEARQSLCESAEFLRRQAEVHRNRRAT</sequence>
<comment type="similarity">
    <text evidence="1">Belongs to the 'GDXG' lipolytic enzyme family.</text>
</comment>
<keyword evidence="6" id="KW-1185">Reference proteome</keyword>
<evidence type="ECO:0000256" key="3">
    <source>
        <dbReference type="PROSITE-ProRule" id="PRU10038"/>
    </source>
</evidence>
<evidence type="ECO:0000256" key="1">
    <source>
        <dbReference type="ARBA" id="ARBA00010515"/>
    </source>
</evidence>
<accession>A0A7V8NLP1</accession>
<gene>
    <name evidence="5" type="ORF">HRJ53_01425</name>
</gene>
<feature type="active site" evidence="3">
    <location>
        <position position="144"/>
    </location>
</feature>
<dbReference type="GO" id="GO:0004806">
    <property type="term" value="F:triacylglycerol lipase activity"/>
    <property type="evidence" value="ECO:0007669"/>
    <property type="project" value="TreeGrafter"/>
</dbReference>
<evidence type="ECO:0000259" key="4">
    <source>
        <dbReference type="Pfam" id="PF07859"/>
    </source>
</evidence>
<organism evidence="5 6">
    <name type="scientific">Candidatus Acidiferrum panamense</name>
    <dbReference type="NCBI Taxonomy" id="2741543"/>
    <lineage>
        <taxon>Bacteria</taxon>
        <taxon>Pseudomonadati</taxon>
        <taxon>Acidobacteriota</taxon>
        <taxon>Terriglobia</taxon>
        <taxon>Candidatus Acidiferrales</taxon>
        <taxon>Candidatus Acidiferrum</taxon>
    </lineage>
</organism>
<dbReference type="AlphaFoldDB" id="A0A7V8NLP1"/>
<protein>
    <submittedName>
        <fullName evidence="5">Alpha/beta hydrolase</fullName>
    </submittedName>
</protein>
<dbReference type="InterPro" id="IPR002168">
    <property type="entry name" value="Lipase_GDXG_HIS_AS"/>
</dbReference>
<proteinExistence type="inferred from homology"/>
<evidence type="ECO:0000313" key="5">
    <source>
        <dbReference type="EMBL" id="MBA0083634.1"/>
    </source>
</evidence>
<feature type="domain" description="Alpha/beta hydrolase fold-3" evidence="4">
    <location>
        <begin position="71"/>
        <end position="271"/>
    </location>
</feature>
<dbReference type="InterPro" id="IPR013094">
    <property type="entry name" value="AB_hydrolase_3"/>
</dbReference>
<dbReference type="Pfam" id="PF07859">
    <property type="entry name" value="Abhydrolase_3"/>
    <property type="match status" value="1"/>
</dbReference>
<dbReference type="PROSITE" id="PS01174">
    <property type="entry name" value="LIPASE_GDXG_SER"/>
    <property type="match status" value="1"/>
</dbReference>
<dbReference type="Gene3D" id="3.40.50.1820">
    <property type="entry name" value="alpha/beta hydrolase"/>
    <property type="match status" value="1"/>
</dbReference>
<evidence type="ECO:0000256" key="2">
    <source>
        <dbReference type="ARBA" id="ARBA00022801"/>
    </source>
</evidence>
<dbReference type="Proteomes" id="UP000567293">
    <property type="component" value="Unassembled WGS sequence"/>
</dbReference>
<dbReference type="PROSITE" id="PS01173">
    <property type="entry name" value="LIPASE_GDXG_HIS"/>
    <property type="match status" value="1"/>
</dbReference>
<dbReference type="EMBL" id="JACDQQ010000144">
    <property type="protein sequence ID" value="MBA0083634.1"/>
    <property type="molecule type" value="Genomic_DNA"/>
</dbReference>
<dbReference type="InterPro" id="IPR050300">
    <property type="entry name" value="GDXG_lipolytic_enzyme"/>
</dbReference>
<comment type="caution">
    <text evidence="5">The sequence shown here is derived from an EMBL/GenBank/DDBJ whole genome shotgun (WGS) entry which is preliminary data.</text>
</comment>